<dbReference type="RefSeq" id="WP_021053747.1">
    <property type="nucleotide sequence ID" value="NZ_KE356561.1"/>
</dbReference>
<gene>
    <name evidence="2" type="ORF">J07HQW2_00688</name>
</gene>
<dbReference type="Proteomes" id="UP000030710">
    <property type="component" value="Unassembled WGS sequence"/>
</dbReference>
<evidence type="ECO:0000313" key="3">
    <source>
        <dbReference type="Proteomes" id="UP000030710"/>
    </source>
</evidence>
<accession>U1MV24</accession>
<sequence>MVPDSALTDFTSQSETHDDPELNYPSLLYSLATGVARSLSKGLPRFRGRFSASTGAFENSASQ</sequence>
<feature type="region of interest" description="Disordered" evidence="1">
    <location>
        <begin position="1"/>
        <end position="22"/>
    </location>
</feature>
<evidence type="ECO:0000313" key="2">
    <source>
        <dbReference type="EMBL" id="ERG94254.1"/>
    </source>
</evidence>
<dbReference type="HOGENOM" id="CLU_2875029_0_0_2"/>
<organism evidence="2 3">
    <name type="scientific">Haloquadratum walsbyi J07HQW2</name>
    <dbReference type="NCBI Taxonomy" id="1238425"/>
    <lineage>
        <taxon>Archaea</taxon>
        <taxon>Methanobacteriati</taxon>
        <taxon>Methanobacteriota</taxon>
        <taxon>Stenosarchaea group</taxon>
        <taxon>Halobacteria</taxon>
        <taxon>Halobacteriales</taxon>
        <taxon>Haloferacaceae</taxon>
        <taxon>Haloquadratum</taxon>
    </lineage>
</organism>
<dbReference type="AlphaFoldDB" id="U1MV24"/>
<protein>
    <submittedName>
        <fullName evidence="2">Uncharacterized protein</fullName>
    </submittedName>
</protein>
<name>U1MV24_9EURY</name>
<dbReference type="EMBL" id="KE356561">
    <property type="protein sequence ID" value="ERG94254.1"/>
    <property type="molecule type" value="Genomic_DNA"/>
</dbReference>
<evidence type="ECO:0000256" key="1">
    <source>
        <dbReference type="SAM" id="MobiDB-lite"/>
    </source>
</evidence>
<reference evidence="2 3" key="1">
    <citation type="journal article" date="2013" name="PLoS ONE">
        <title>Assembly-driven community genomics of a hypersaline microbial ecosystem.</title>
        <authorList>
            <person name="Podell S."/>
            <person name="Ugalde J.A."/>
            <person name="Narasingarao P."/>
            <person name="Banfield J.F."/>
            <person name="Heidelberg K.B."/>
            <person name="Allen E.E."/>
        </authorList>
    </citation>
    <scope>NUCLEOTIDE SEQUENCE [LARGE SCALE GENOMIC DNA]</scope>
    <source>
        <strain evidence="3">J07HQW2</strain>
    </source>
</reference>
<proteinExistence type="predicted"/>